<dbReference type="InterPro" id="IPR001138">
    <property type="entry name" value="Zn2Cys6_DnaBD"/>
</dbReference>
<evidence type="ECO:0000256" key="5">
    <source>
        <dbReference type="ARBA" id="ARBA00023242"/>
    </source>
</evidence>
<feature type="domain" description="Zn(2)-C6 fungal-type" evidence="7">
    <location>
        <begin position="201"/>
        <end position="231"/>
    </location>
</feature>
<dbReference type="GO" id="GO:0000981">
    <property type="term" value="F:DNA-binding transcription factor activity, RNA polymerase II-specific"/>
    <property type="evidence" value="ECO:0007669"/>
    <property type="project" value="InterPro"/>
</dbReference>
<keyword evidence="4" id="KW-0804">Transcription</keyword>
<organism evidence="8 9">
    <name type="scientific">Pisolithus microcarpus 441</name>
    <dbReference type="NCBI Taxonomy" id="765257"/>
    <lineage>
        <taxon>Eukaryota</taxon>
        <taxon>Fungi</taxon>
        <taxon>Dikarya</taxon>
        <taxon>Basidiomycota</taxon>
        <taxon>Agaricomycotina</taxon>
        <taxon>Agaricomycetes</taxon>
        <taxon>Agaricomycetidae</taxon>
        <taxon>Boletales</taxon>
        <taxon>Sclerodermatineae</taxon>
        <taxon>Pisolithaceae</taxon>
        <taxon>Pisolithus</taxon>
    </lineage>
</organism>
<evidence type="ECO:0000256" key="6">
    <source>
        <dbReference type="SAM" id="MobiDB-lite"/>
    </source>
</evidence>
<feature type="region of interest" description="Disordered" evidence="6">
    <location>
        <begin position="235"/>
        <end position="329"/>
    </location>
</feature>
<feature type="compositionally biased region" description="Pro residues" evidence="6">
    <location>
        <begin position="381"/>
        <end position="395"/>
    </location>
</feature>
<dbReference type="EMBL" id="KN833703">
    <property type="protein sequence ID" value="KIK26233.1"/>
    <property type="molecule type" value="Genomic_DNA"/>
</dbReference>
<dbReference type="GO" id="GO:0008270">
    <property type="term" value="F:zinc ion binding"/>
    <property type="evidence" value="ECO:0007669"/>
    <property type="project" value="InterPro"/>
</dbReference>
<dbReference type="InterPro" id="IPR036864">
    <property type="entry name" value="Zn2-C6_fun-type_DNA-bd_sf"/>
</dbReference>
<dbReference type="GO" id="GO:0045944">
    <property type="term" value="P:positive regulation of transcription by RNA polymerase II"/>
    <property type="evidence" value="ECO:0007669"/>
    <property type="project" value="TreeGrafter"/>
</dbReference>
<feature type="compositionally biased region" description="Low complexity" evidence="6">
    <location>
        <begin position="264"/>
        <end position="290"/>
    </location>
</feature>
<dbReference type="Proteomes" id="UP000054018">
    <property type="component" value="Unassembled WGS sequence"/>
</dbReference>
<gene>
    <name evidence="8" type="ORF">PISMIDRAFT_676400</name>
</gene>
<dbReference type="PROSITE" id="PS00463">
    <property type="entry name" value="ZN2_CY6_FUNGAL_1"/>
    <property type="match status" value="1"/>
</dbReference>
<keyword evidence="3" id="KW-0238">DNA-binding</keyword>
<dbReference type="OrthoDB" id="2399539at2759"/>
<evidence type="ECO:0000256" key="1">
    <source>
        <dbReference type="ARBA" id="ARBA00004123"/>
    </source>
</evidence>
<dbReference type="AlphaFoldDB" id="A0A0D0A2C5"/>
<keyword evidence="2" id="KW-0805">Transcription regulation</keyword>
<evidence type="ECO:0000256" key="3">
    <source>
        <dbReference type="ARBA" id="ARBA00023125"/>
    </source>
</evidence>
<dbReference type="GO" id="GO:0005634">
    <property type="term" value="C:nucleus"/>
    <property type="evidence" value="ECO:0007669"/>
    <property type="project" value="UniProtKB-SubCell"/>
</dbReference>
<dbReference type="PANTHER" id="PTHR47540">
    <property type="entry name" value="THIAMINE REPRESSIBLE GENES REGULATORY PROTEIN THI5"/>
    <property type="match status" value="1"/>
</dbReference>
<evidence type="ECO:0000256" key="4">
    <source>
        <dbReference type="ARBA" id="ARBA00023163"/>
    </source>
</evidence>
<protein>
    <recommendedName>
        <fullName evidence="7">Zn(2)-C6 fungal-type domain-containing protein</fullName>
    </recommendedName>
</protein>
<accession>A0A0D0A2C5</accession>
<evidence type="ECO:0000313" key="9">
    <source>
        <dbReference type="Proteomes" id="UP000054018"/>
    </source>
</evidence>
<evidence type="ECO:0000313" key="8">
    <source>
        <dbReference type="EMBL" id="KIK26233.1"/>
    </source>
</evidence>
<dbReference type="SMART" id="SM00066">
    <property type="entry name" value="GAL4"/>
    <property type="match status" value="1"/>
</dbReference>
<dbReference type="GO" id="GO:0043565">
    <property type="term" value="F:sequence-specific DNA binding"/>
    <property type="evidence" value="ECO:0007669"/>
    <property type="project" value="TreeGrafter"/>
</dbReference>
<dbReference type="PROSITE" id="PS50048">
    <property type="entry name" value="ZN2_CY6_FUNGAL_2"/>
    <property type="match status" value="1"/>
</dbReference>
<evidence type="ECO:0000256" key="2">
    <source>
        <dbReference type="ARBA" id="ARBA00023015"/>
    </source>
</evidence>
<dbReference type="SUPFAM" id="SSF57701">
    <property type="entry name" value="Zn2/Cys6 DNA-binding domain"/>
    <property type="match status" value="1"/>
</dbReference>
<comment type="subcellular location">
    <subcellularLocation>
        <location evidence="1">Nucleus</location>
    </subcellularLocation>
</comment>
<dbReference type="HOGENOM" id="CLU_559116_0_0_1"/>
<feature type="region of interest" description="Disordered" evidence="6">
    <location>
        <begin position="362"/>
        <end position="422"/>
    </location>
</feature>
<feature type="compositionally biased region" description="Basic and acidic residues" evidence="6">
    <location>
        <begin position="364"/>
        <end position="374"/>
    </location>
</feature>
<sequence length="521" mass="55532">MSNAHSGHTHFSRRQDPSSCNVLPLVLGMSQCNHNSPSSNRFPDISPPDTQPTDTLISSTSSVSSQWLPTTYQAAPAYTPSLSSNFLVDEFPQPRTAQFVDMLETRSSGVRIAYPSPTGPALHAPASFLPPYPSNTVLSSTCHHSPISPSPLSHIAHSALAISNSTPDTGIPRRAVAGSLDPSTGIFYRTPEPPRLRTAQACEKCRVRKAKCSGEHPACQRCLLRGLACIYAPEGRIRGPTKPKVKPLTVVSPSESRPTRRNMNRSSSNGSSSSTSSPTSSTSVSSQNQSLASPPDSEATPKQTSRRRTGSCSDVISDHLPFGVLDGDSPAKIRRRSLVIDTSVRLPDESISPSSLVLGASKINGEDTSERSNGSRDCFPPTTPLPISPITPPTFTPASSTGSPVTPGFHPSVGLVTSGSQPATYAQPSSSSCLPLTPSLYDDYFTQDNGELDFGYNISSFGANPTLHRQSASTQAIDSKTGATIDIEGAFGEYLDWTCLKDVREHREADLSDMETLFNSA</sequence>
<dbReference type="PANTHER" id="PTHR47540:SF2">
    <property type="entry name" value="ZN(II)2CYS6 TRANSCRIPTION FACTOR (EUROFUNG)"/>
    <property type="match status" value="1"/>
</dbReference>
<dbReference type="STRING" id="765257.A0A0D0A2C5"/>
<dbReference type="InterPro" id="IPR051711">
    <property type="entry name" value="Stress_Response_Reg"/>
</dbReference>
<name>A0A0D0A2C5_9AGAM</name>
<proteinExistence type="predicted"/>
<reference evidence="8 9" key="1">
    <citation type="submission" date="2014-04" db="EMBL/GenBank/DDBJ databases">
        <authorList>
            <consortium name="DOE Joint Genome Institute"/>
            <person name="Kuo A."/>
            <person name="Kohler A."/>
            <person name="Costa M.D."/>
            <person name="Nagy L.G."/>
            <person name="Floudas D."/>
            <person name="Copeland A."/>
            <person name="Barry K.W."/>
            <person name="Cichocki N."/>
            <person name="Veneault-Fourrey C."/>
            <person name="LaButti K."/>
            <person name="Lindquist E.A."/>
            <person name="Lipzen A."/>
            <person name="Lundell T."/>
            <person name="Morin E."/>
            <person name="Murat C."/>
            <person name="Sun H."/>
            <person name="Tunlid A."/>
            <person name="Henrissat B."/>
            <person name="Grigoriev I.V."/>
            <person name="Hibbett D.S."/>
            <person name="Martin F."/>
            <person name="Nordberg H.P."/>
            <person name="Cantor M.N."/>
            <person name="Hua S.X."/>
        </authorList>
    </citation>
    <scope>NUCLEOTIDE SEQUENCE [LARGE SCALE GENOMIC DNA]</scope>
    <source>
        <strain evidence="8 9">441</strain>
    </source>
</reference>
<evidence type="ECO:0000259" key="7">
    <source>
        <dbReference type="PROSITE" id="PS50048"/>
    </source>
</evidence>
<keyword evidence="5" id="KW-0539">Nucleus</keyword>
<dbReference type="Gene3D" id="4.10.240.10">
    <property type="entry name" value="Zn(2)-C6 fungal-type DNA-binding domain"/>
    <property type="match status" value="1"/>
</dbReference>
<reference evidence="9" key="2">
    <citation type="submission" date="2015-01" db="EMBL/GenBank/DDBJ databases">
        <title>Evolutionary Origins and Diversification of the Mycorrhizal Mutualists.</title>
        <authorList>
            <consortium name="DOE Joint Genome Institute"/>
            <consortium name="Mycorrhizal Genomics Consortium"/>
            <person name="Kohler A."/>
            <person name="Kuo A."/>
            <person name="Nagy L.G."/>
            <person name="Floudas D."/>
            <person name="Copeland A."/>
            <person name="Barry K.W."/>
            <person name="Cichocki N."/>
            <person name="Veneault-Fourrey C."/>
            <person name="LaButti K."/>
            <person name="Lindquist E.A."/>
            <person name="Lipzen A."/>
            <person name="Lundell T."/>
            <person name="Morin E."/>
            <person name="Murat C."/>
            <person name="Riley R."/>
            <person name="Ohm R."/>
            <person name="Sun H."/>
            <person name="Tunlid A."/>
            <person name="Henrissat B."/>
            <person name="Grigoriev I.V."/>
            <person name="Hibbett D.S."/>
            <person name="Martin F."/>
        </authorList>
    </citation>
    <scope>NUCLEOTIDE SEQUENCE [LARGE SCALE GENOMIC DNA]</scope>
    <source>
        <strain evidence="9">441</strain>
    </source>
</reference>
<feature type="region of interest" description="Disordered" evidence="6">
    <location>
        <begin position="34"/>
        <end position="61"/>
    </location>
</feature>
<keyword evidence="9" id="KW-1185">Reference proteome</keyword>
<dbReference type="Pfam" id="PF00172">
    <property type="entry name" value="Zn_clus"/>
    <property type="match status" value="1"/>
</dbReference>
<dbReference type="CDD" id="cd00067">
    <property type="entry name" value="GAL4"/>
    <property type="match status" value="1"/>
</dbReference>